<dbReference type="CDD" id="cd00063">
    <property type="entry name" value="FN3"/>
    <property type="match status" value="1"/>
</dbReference>
<proteinExistence type="inferred from homology"/>
<comment type="similarity">
    <text evidence="1">Belongs to the EndA/NucM nuclease family.</text>
</comment>
<feature type="signal peptide" evidence="5">
    <location>
        <begin position="1"/>
        <end position="21"/>
    </location>
</feature>
<sequence length="601" mass="64647">MKRILSFFLLSVIFINTSAQAPAGYYNAANGLTGPALKTALKNIITAGHQDHGYGGLWTGYLTTDRDYFYENDGTILDIYSEKPNGPDPYNYTPITNQCGNYSGEGSCYNREHIIPQSLFNEASPMVSDINFIRATDGKVNGMRSDYPFGVVNSVSFQSQNGSKLGTSASLGYSGTVFEPIDAFKGDVARMILYFVTRYEEKLQGFSSGGMLGNVAFPGLQPWALNQYLAWNTMDPVSPEEIARNNASFTYQGNRNPFIDNPNYANLIWTNIPPDTEAPTAATNLVASNPTSNTMGLTWTAATDNIGVTAYDVYANGVLKSTVSGISTSTTVTGLSPLTTYNFYLIAKDAFGNTSPQSNIAAGTTLDGPAGGGSCGTEDFSNIPTSTNPAYATRVWTNNSITWTAVDSRVDETINGKAITLRIGNLTSSALTGGIQNLTVTTALKYGSGAGVLNVEINGNLVGTIPYSGTANATTTTTIPNINVSGNVVIKITNPITSQNAQRVAIDDLSWTCFNTLATAETKKDKSQFTIYPNPVRNNELFVKGENLNKVSKADIYDLSGKLIETIINPFKNTNKINLKGLTKGTYILKTDNFSTKFIVD</sequence>
<evidence type="ECO:0000313" key="7">
    <source>
        <dbReference type="EMBL" id="PWN60455.1"/>
    </source>
</evidence>
<dbReference type="Pfam" id="PF18962">
    <property type="entry name" value="Por_Secre_tail"/>
    <property type="match status" value="1"/>
</dbReference>
<dbReference type="Gene3D" id="2.60.40.10">
    <property type="entry name" value="Immunoglobulins"/>
    <property type="match status" value="1"/>
</dbReference>
<dbReference type="InterPro" id="IPR036116">
    <property type="entry name" value="FN3_sf"/>
</dbReference>
<dbReference type="SUPFAM" id="SSF49265">
    <property type="entry name" value="Fibronectin type III"/>
    <property type="match status" value="1"/>
</dbReference>
<dbReference type="NCBIfam" id="TIGR04183">
    <property type="entry name" value="Por_Secre_tail"/>
    <property type="match status" value="1"/>
</dbReference>
<keyword evidence="3 5" id="KW-0732">Signal</keyword>
<organism evidence="7 8">
    <name type="scientific">Chryseobacterium viscerum</name>
    <dbReference type="NCBI Taxonomy" id="1037377"/>
    <lineage>
        <taxon>Bacteria</taxon>
        <taxon>Pseudomonadati</taxon>
        <taxon>Bacteroidota</taxon>
        <taxon>Flavobacteriia</taxon>
        <taxon>Flavobacteriales</taxon>
        <taxon>Weeksellaceae</taxon>
        <taxon>Chryseobacterium group</taxon>
        <taxon>Chryseobacterium</taxon>
    </lineage>
</organism>
<dbReference type="GO" id="GO:0004518">
    <property type="term" value="F:nuclease activity"/>
    <property type="evidence" value="ECO:0007669"/>
    <property type="project" value="UniProtKB-KW"/>
</dbReference>
<dbReference type="InterPro" id="IPR044925">
    <property type="entry name" value="His-Me_finger_sf"/>
</dbReference>
<feature type="domain" description="Fibronectin type-III" evidence="6">
    <location>
        <begin position="281"/>
        <end position="368"/>
    </location>
</feature>
<evidence type="ECO:0000256" key="5">
    <source>
        <dbReference type="SAM" id="SignalP"/>
    </source>
</evidence>
<dbReference type="AlphaFoldDB" id="A0A316WG14"/>
<dbReference type="PANTHER" id="PTHR33607">
    <property type="entry name" value="ENDONUCLEASE-1"/>
    <property type="match status" value="1"/>
</dbReference>
<dbReference type="InterPro" id="IPR003961">
    <property type="entry name" value="FN3_dom"/>
</dbReference>
<keyword evidence="4" id="KW-0378">Hydrolase</keyword>
<evidence type="ECO:0000256" key="2">
    <source>
        <dbReference type="ARBA" id="ARBA00022722"/>
    </source>
</evidence>
<keyword evidence="2" id="KW-0540">Nuclease</keyword>
<evidence type="ECO:0000259" key="6">
    <source>
        <dbReference type="PROSITE" id="PS50853"/>
    </source>
</evidence>
<dbReference type="SUPFAM" id="SSF54060">
    <property type="entry name" value="His-Me finger endonucleases"/>
    <property type="match status" value="1"/>
</dbReference>
<dbReference type="Pfam" id="PF00041">
    <property type="entry name" value="fn3"/>
    <property type="match status" value="1"/>
</dbReference>
<dbReference type="InterPro" id="IPR013783">
    <property type="entry name" value="Ig-like_fold"/>
</dbReference>
<evidence type="ECO:0000256" key="1">
    <source>
        <dbReference type="ARBA" id="ARBA00006429"/>
    </source>
</evidence>
<evidence type="ECO:0000256" key="3">
    <source>
        <dbReference type="ARBA" id="ARBA00022729"/>
    </source>
</evidence>
<dbReference type="InterPro" id="IPR026444">
    <property type="entry name" value="Secre_tail"/>
</dbReference>
<dbReference type="EMBL" id="PPEG02000006">
    <property type="protein sequence ID" value="PWN60455.1"/>
    <property type="molecule type" value="Genomic_DNA"/>
</dbReference>
<gene>
    <name evidence="7" type="ORF">C1634_016055</name>
</gene>
<feature type="chain" id="PRO_5016403206" evidence="5">
    <location>
        <begin position="22"/>
        <end position="601"/>
    </location>
</feature>
<protein>
    <submittedName>
        <fullName evidence="7">T9SS C-terminal target domain-containing protein</fullName>
    </submittedName>
</protein>
<comment type="caution">
    <text evidence="7">The sequence shown here is derived from an EMBL/GenBank/DDBJ whole genome shotgun (WGS) entry which is preliminary data.</text>
</comment>
<dbReference type="SMART" id="SM00060">
    <property type="entry name" value="FN3"/>
    <property type="match status" value="1"/>
</dbReference>
<dbReference type="GO" id="GO:0016787">
    <property type="term" value="F:hydrolase activity"/>
    <property type="evidence" value="ECO:0007669"/>
    <property type="project" value="UniProtKB-KW"/>
</dbReference>
<accession>A0A316WG14</accession>
<dbReference type="RefSeq" id="WP_103234720.1">
    <property type="nucleotide sequence ID" value="NZ_PPEG02000006.1"/>
</dbReference>
<dbReference type="Pfam" id="PF04231">
    <property type="entry name" value="Endonuclease_1"/>
    <property type="match status" value="1"/>
</dbReference>
<name>A0A316WG14_9FLAO</name>
<dbReference type="Proteomes" id="UP000236413">
    <property type="component" value="Unassembled WGS sequence"/>
</dbReference>
<dbReference type="PROSITE" id="PS50853">
    <property type="entry name" value="FN3"/>
    <property type="match status" value="1"/>
</dbReference>
<dbReference type="InterPro" id="IPR007346">
    <property type="entry name" value="Endonuclease-I"/>
</dbReference>
<dbReference type="PANTHER" id="PTHR33607:SF2">
    <property type="entry name" value="ENDONUCLEASE-1"/>
    <property type="match status" value="1"/>
</dbReference>
<evidence type="ECO:0000313" key="8">
    <source>
        <dbReference type="Proteomes" id="UP000236413"/>
    </source>
</evidence>
<reference evidence="7 8" key="1">
    <citation type="submission" date="2018-04" db="EMBL/GenBank/DDBJ databases">
        <title>Chryseobacterium oncorhynchi 701B-08T from rainbow trout, and Chryseobacterium viscerum 687B-08T from diseased fish.</title>
        <authorList>
            <person name="Jeong J.-J."/>
            <person name="Lee Y.J."/>
            <person name="Pathiraja D."/>
            <person name="Park B."/>
            <person name="Choi I.-G."/>
            <person name="Kim K.D."/>
        </authorList>
    </citation>
    <scope>NUCLEOTIDE SEQUENCE [LARGE SCALE GENOMIC DNA]</scope>
    <source>
        <strain evidence="7 8">687B-08</strain>
    </source>
</reference>
<evidence type="ECO:0000256" key="4">
    <source>
        <dbReference type="ARBA" id="ARBA00022801"/>
    </source>
</evidence>